<keyword evidence="2" id="KW-1185">Reference proteome</keyword>
<gene>
    <name evidence="1" type="ORF">OGM63_15060</name>
</gene>
<protein>
    <submittedName>
        <fullName evidence="1">Uncharacterized protein</fullName>
    </submittedName>
</protein>
<proteinExistence type="predicted"/>
<accession>A0ABT3B0C0</accession>
<reference evidence="1 2" key="1">
    <citation type="submission" date="2022-10" db="EMBL/GenBank/DDBJ databases">
        <title>Identification of biosynthetic pathway for the production of the potent trypsin inhibitor radiosumin.</title>
        <authorList>
            <person name="Fewer D.P."/>
            <person name="Delbaje E."/>
            <person name="Ouyang X."/>
            <person name="Agostino P.D."/>
            <person name="Wahlsten M."/>
            <person name="Jokela J."/>
            <person name="Permi P."/>
            <person name="Haapaniemi E."/>
            <person name="Koistinen H."/>
        </authorList>
    </citation>
    <scope>NUCLEOTIDE SEQUENCE [LARGE SCALE GENOMIC DNA]</scope>
    <source>
        <strain evidence="1 2">NIES-515</strain>
    </source>
</reference>
<evidence type="ECO:0000313" key="2">
    <source>
        <dbReference type="Proteomes" id="UP001526143"/>
    </source>
</evidence>
<dbReference type="Proteomes" id="UP001526143">
    <property type="component" value="Unassembled WGS sequence"/>
</dbReference>
<sequence length="73" mass="8336">MPSANQHFLKTSERCLEQAYQAVLKTQVIEGNNIFTESKNHTTSVISYLQADLDKKFNIAKVRIGEFKMSTNE</sequence>
<dbReference type="RefSeq" id="WP_263746398.1">
    <property type="nucleotide sequence ID" value="NZ_JAOWRF010000218.1"/>
</dbReference>
<evidence type="ECO:0000313" key="1">
    <source>
        <dbReference type="EMBL" id="MCV3214819.1"/>
    </source>
</evidence>
<name>A0ABT3B0C0_9CYAN</name>
<dbReference type="EMBL" id="JAOWRF010000218">
    <property type="protein sequence ID" value="MCV3214819.1"/>
    <property type="molecule type" value="Genomic_DNA"/>
</dbReference>
<comment type="caution">
    <text evidence="1">The sequence shown here is derived from an EMBL/GenBank/DDBJ whole genome shotgun (WGS) entry which is preliminary data.</text>
</comment>
<organism evidence="1 2">
    <name type="scientific">Plectonema radiosum NIES-515</name>
    <dbReference type="NCBI Taxonomy" id="2986073"/>
    <lineage>
        <taxon>Bacteria</taxon>
        <taxon>Bacillati</taxon>
        <taxon>Cyanobacteriota</taxon>
        <taxon>Cyanophyceae</taxon>
        <taxon>Oscillatoriophycideae</taxon>
        <taxon>Oscillatoriales</taxon>
        <taxon>Microcoleaceae</taxon>
        <taxon>Plectonema</taxon>
    </lineage>
</organism>